<organism evidence="5 6">
    <name type="scientific">Paenibacillus soyae</name>
    <dbReference type="NCBI Taxonomy" id="2969249"/>
    <lineage>
        <taxon>Bacteria</taxon>
        <taxon>Bacillati</taxon>
        <taxon>Bacillota</taxon>
        <taxon>Bacilli</taxon>
        <taxon>Bacillales</taxon>
        <taxon>Paenibacillaceae</taxon>
        <taxon>Paenibacillus</taxon>
    </lineage>
</organism>
<gene>
    <name evidence="5" type="ORF">NQZ67_05250</name>
</gene>
<dbReference type="EMBL" id="JANIPJ010000003">
    <property type="protein sequence ID" value="MCR2803284.1"/>
    <property type="molecule type" value="Genomic_DNA"/>
</dbReference>
<name>A0A9X2S7G2_9BACL</name>
<feature type="domain" description="HTH araC/xylS-type" evidence="4">
    <location>
        <begin position="163"/>
        <end position="261"/>
    </location>
</feature>
<keyword evidence="3" id="KW-0804">Transcription</keyword>
<dbReference type="GO" id="GO:0003700">
    <property type="term" value="F:DNA-binding transcription factor activity"/>
    <property type="evidence" value="ECO:0007669"/>
    <property type="project" value="InterPro"/>
</dbReference>
<dbReference type="PROSITE" id="PS00041">
    <property type="entry name" value="HTH_ARAC_FAMILY_1"/>
    <property type="match status" value="1"/>
</dbReference>
<dbReference type="InterPro" id="IPR009057">
    <property type="entry name" value="Homeodomain-like_sf"/>
</dbReference>
<evidence type="ECO:0000313" key="5">
    <source>
        <dbReference type="EMBL" id="MCR2803284.1"/>
    </source>
</evidence>
<evidence type="ECO:0000256" key="2">
    <source>
        <dbReference type="ARBA" id="ARBA00023125"/>
    </source>
</evidence>
<keyword evidence="1" id="KW-0805">Transcription regulation</keyword>
<dbReference type="InterPro" id="IPR018062">
    <property type="entry name" value="HTH_AraC-typ_CS"/>
</dbReference>
<dbReference type="PROSITE" id="PS01124">
    <property type="entry name" value="HTH_ARAC_FAMILY_2"/>
    <property type="match status" value="1"/>
</dbReference>
<dbReference type="GO" id="GO:0043565">
    <property type="term" value="F:sequence-specific DNA binding"/>
    <property type="evidence" value="ECO:0007669"/>
    <property type="project" value="InterPro"/>
</dbReference>
<dbReference type="Pfam" id="PF12833">
    <property type="entry name" value="HTH_18"/>
    <property type="match status" value="1"/>
</dbReference>
<dbReference type="InterPro" id="IPR003313">
    <property type="entry name" value="AraC-bd"/>
</dbReference>
<dbReference type="PRINTS" id="PR00032">
    <property type="entry name" value="HTHARAC"/>
</dbReference>
<keyword evidence="2" id="KW-0238">DNA-binding</keyword>
<evidence type="ECO:0000259" key="4">
    <source>
        <dbReference type="PROSITE" id="PS01124"/>
    </source>
</evidence>
<evidence type="ECO:0000256" key="1">
    <source>
        <dbReference type="ARBA" id="ARBA00023015"/>
    </source>
</evidence>
<evidence type="ECO:0000256" key="3">
    <source>
        <dbReference type="ARBA" id="ARBA00023163"/>
    </source>
</evidence>
<dbReference type="PANTHER" id="PTHR43280">
    <property type="entry name" value="ARAC-FAMILY TRANSCRIPTIONAL REGULATOR"/>
    <property type="match status" value="1"/>
</dbReference>
<dbReference type="SUPFAM" id="SSF46689">
    <property type="entry name" value="Homeodomain-like"/>
    <property type="match status" value="2"/>
</dbReference>
<dbReference type="Gene3D" id="1.10.10.60">
    <property type="entry name" value="Homeodomain-like"/>
    <property type="match status" value="2"/>
</dbReference>
<dbReference type="SUPFAM" id="SSF51215">
    <property type="entry name" value="Regulatory protein AraC"/>
    <property type="match status" value="1"/>
</dbReference>
<dbReference type="AlphaFoldDB" id="A0A9X2S7G2"/>
<protein>
    <submittedName>
        <fullName evidence="5">AraC family transcriptional regulator</fullName>
    </submittedName>
</protein>
<dbReference type="PANTHER" id="PTHR43280:SF2">
    <property type="entry name" value="HTH-TYPE TRANSCRIPTIONAL REGULATOR EXSA"/>
    <property type="match status" value="1"/>
</dbReference>
<proteinExistence type="predicted"/>
<comment type="caution">
    <text evidence="5">The sequence shown here is derived from an EMBL/GenBank/DDBJ whole genome shotgun (WGS) entry which is preliminary data.</text>
</comment>
<reference evidence="5" key="1">
    <citation type="submission" date="2022-08" db="EMBL/GenBank/DDBJ databases">
        <title>The genomic sequence of strain Paenibacillus sp. SCIV0701.</title>
        <authorList>
            <person name="Zhao H."/>
        </authorList>
    </citation>
    <scope>NUCLEOTIDE SEQUENCE</scope>
    <source>
        <strain evidence="5">SCIV0701</strain>
    </source>
</reference>
<sequence>MTIDSIGWQIIRSPEYSFYGDDRPDTGHVIFQYTISGQGYLDFEGRSYSLSKGTAFLVKVPSRHRYYYEPHHEPWEILWLNLRGEEANRIWNLVIEQEGPLLKRASGSPLILELWTLLRMIGEEKVTDKYLLSAKAYEWMLTLVRTSKEQSKDISITSSTIVECAKKYMREHYASPITLELLSEHCGINKYHLCRLFQKSIGITPLSYLRERRVEAALSMLRATELPIQEIGRLCGFESPSYFGKVFREYMSMTPKEYRLKKLEFPYVAIYYE</sequence>
<dbReference type="RefSeq" id="WP_257443444.1">
    <property type="nucleotide sequence ID" value="NZ_JANIPJ010000003.1"/>
</dbReference>
<dbReference type="SMART" id="SM00342">
    <property type="entry name" value="HTH_ARAC"/>
    <property type="match status" value="1"/>
</dbReference>
<dbReference type="InterPro" id="IPR020449">
    <property type="entry name" value="Tscrpt_reg_AraC-type_HTH"/>
</dbReference>
<accession>A0A9X2S7G2</accession>
<dbReference type="InterPro" id="IPR037923">
    <property type="entry name" value="HTH-like"/>
</dbReference>
<evidence type="ECO:0000313" key="6">
    <source>
        <dbReference type="Proteomes" id="UP001141950"/>
    </source>
</evidence>
<dbReference type="Gene3D" id="2.60.120.280">
    <property type="entry name" value="Regulatory protein AraC"/>
    <property type="match status" value="1"/>
</dbReference>
<dbReference type="InterPro" id="IPR018060">
    <property type="entry name" value="HTH_AraC"/>
</dbReference>
<dbReference type="Pfam" id="PF02311">
    <property type="entry name" value="AraC_binding"/>
    <property type="match status" value="1"/>
</dbReference>
<keyword evidence="6" id="KW-1185">Reference proteome</keyword>
<dbReference type="Proteomes" id="UP001141950">
    <property type="component" value="Unassembled WGS sequence"/>
</dbReference>